<evidence type="ECO:0000313" key="2">
    <source>
        <dbReference type="Proteomes" id="UP000809621"/>
    </source>
</evidence>
<dbReference type="Proteomes" id="UP000809621">
    <property type="component" value="Unassembled WGS sequence"/>
</dbReference>
<organism evidence="1 2">
    <name type="scientific">Vibrio ulleungensis</name>
    <dbReference type="NCBI Taxonomy" id="2807619"/>
    <lineage>
        <taxon>Bacteria</taxon>
        <taxon>Pseudomonadati</taxon>
        <taxon>Pseudomonadota</taxon>
        <taxon>Gammaproteobacteria</taxon>
        <taxon>Vibrionales</taxon>
        <taxon>Vibrionaceae</taxon>
        <taxon>Vibrio</taxon>
    </lineage>
</organism>
<name>A0ABS2HR45_9VIBR</name>
<dbReference type="RefSeq" id="WP_205159810.1">
    <property type="nucleotide sequence ID" value="NZ_JAFEUM010000010.1"/>
</dbReference>
<comment type="caution">
    <text evidence="1">The sequence shown here is derived from an EMBL/GenBank/DDBJ whole genome shotgun (WGS) entry which is preliminary data.</text>
</comment>
<dbReference type="Pfam" id="PF03603">
    <property type="entry name" value="DNA_III_psi"/>
    <property type="match status" value="1"/>
</dbReference>
<protein>
    <submittedName>
        <fullName evidence="1">DNA polymerase III subunit psi</fullName>
    </submittedName>
</protein>
<reference evidence="1 2" key="1">
    <citation type="submission" date="2021-02" db="EMBL/GenBank/DDBJ databases">
        <authorList>
            <person name="Park J.-S."/>
        </authorList>
    </citation>
    <scope>NUCLEOTIDE SEQUENCE [LARGE SCALE GENOMIC DNA]</scope>
    <source>
        <strain evidence="1 2">188UL20-2</strain>
    </source>
</reference>
<evidence type="ECO:0000313" key="1">
    <source>
        <dbReference type="EMBL" id="MBM7038356.1"/>
    </source>
</evidence>
<keyword evidence="2" id="KW-1185">Reference proteome</keyword>
<dbReference type="Gene3D" id="3.40.50.10220">
    <property type="entry name" value="DNA polymerase III, psi subunit"/>
    <property type="match status" value="1"/>
</dbReference>
<dbReference type="InterPro" id="IPR036654">
    <property type="entry name" value="DNA_pol_III_psi_sf"/>
</dbReference>
<dbReference type="EMBL" id="JAFEUM010000010">
    <property type="protein sequence ID" value="MBM7038356.1"/>
    <property type="molecule type" value="Genomic_DNA"/>
</dbReference>
<sequence>MNNHTPISESAMLQEMGIDLYSVRDPDFFEATEKHVIVPSDGCKLLLVADIPPNMDELSYLQKILATLPLDLEQAERVMADDLQQVSLDGIEWVWFCGSPSTPVENVNVLNSQPLSLLMNDVEMRRELWNQIKSYKAAQ</sequence>
<dbReference type="SUPFAM" id="SSF102220">
    <property type="entry name" value="DNA polymerase III psi subunit"/>
    <property type="match status" value="1"/>
</dbReference>
<proteinExistence type="predicted"/>
<dbReference type="InterPro" id="IPR004615">
    <property type="entry name" value="DNA_pol_III_psi"/>
</dbReference>
<accession>A0ABS2HR45</accession>
<gene>
    <name evidence="1" type="ORF">JQC93_18410</name>
</gene>